<gene>
    <name evidence="2" type="ORF">R1sor_015501</name>
</gene>
<name>A0ABD3HCE8_9MARC</name>
<evidence type="ECO:0000313" key="2">
    <source>
        <dbReference type="EMBL" id="KAL3689192.1"/>
    </source>
</evidence>
<keyword evidence="3" id="KW-1185">Reference proteome</keyword>
<reference evidence="2 3" key="1">
    <citation type="submission" date="2024-09" db="EMBL/GenBank/DDBJ databases">
        <title>Chromosome-scale assembly of Riccia sorocarpa.</title>
        <authorList>
            <person name="Paukszto L."/>
        </authorList>
    </citation>
    <scope>NUCLEOTIDE SEQUENCE [LARGE SCALE GENOMIC DNA]</scope>
    <source>
        <strain evidence="2">LP-2024</strain>
        <tissue evidence="2">Aerial parts of the thallus</tissue>
    </source>
</reference>
<comment type="caution">
    <text evidence="2">The sequence shown here is derived from an EMBL/GenBank/DDBJ whole genome shotgun (WGS) entry which is preliminary data.</text>
</comment>
<proteinExistence type="predicted"/>
<organism evidence="2 3">
    <name type="scientific">Riccia sorocarpa</name>
    <dbReference type="NCBI Taxonomy" id="122646"/>
    <lineage>
        <taxon>Eukaryota</taxon>
        <taxon>Viridiplantae</taxon>
        <taxon>Streptophyta</taxon>
        <taxon>Embryophyta</taxon>
        <taxon>Marchantiophyta</taxon>
        <taxon>Marchantiopsida</taxon>
        <taxon>Marchantiidae</taxon>
        <taxon>Marchantiales</taxon>
        <taxon>Ricciaceae</taxon>
        <taxon>Riccia</taxon>
    </lineage>
</organism>
<dbReference type="Proteomes" id="UP001633002">
    <property type="component" value="Unassembled WGS sequence"/>
</dbReference>
<dbReference type="EMBL" id="JBJQOH010000004">
    <property type="protein sequence ID" value="KAL3689192.1"/>
    <property type="molecule type" value="Genomic_DNA"/>
</dbReference>
<feature type="compositionally biased region" description="Low complexity" evidence="1">
    <location>
        <begin position="84"/>
        <end position="113"/>
    </location>
</feature>
<feature type="compositionally biased region" description="Polar residues" evidence="1">
    <location>
        <begin position="123"/>
        <end position="137"/>
    </location>
</feature>
<dbReference type="AlphaFoldDB" id="A0ABD3HCE8"/>
<accession>A0ABD3HCE8</accession>
<feature type="compositionally biased region" description="Polar residues" evidence="1">
    <location>
        <begin position="49"/>
        <end position="68"/>
    </location>
</feature>
<feature type="region of interest" description="Disordered" evidence="1">
    <location>
        <begin position="49"/>
        <end position="152"/>
    </location>
</feature>
<evidence type="ECO:0008006" key="4">
    <source>
        <dbReference type="Google" id="ProtNLM"/>
    </source>
</evidence>
<protein>
    <recommendedName>
        <fullName evidence="4">DUF4283 domain-containing protein</fullName>
    </recommendedName>
</protein>
<evidence type="ECO:0000313" key="3">
    <source>
        <dbReference type="Proteomes" id="UP001633002"/>
    </source>
</evidence>
<evidence type="ECO:0000256" key="1">
    <source>
        <dbReference type="SAM" id="MobiDB-lite"/>
    </source>
</evidence>
<sequence>MERNDTDALLQASRVLSQAMMEYNRVANGSAARIPDTVANSMNAVWTSKGSTSNDASFAAGASQSSNRINRENPVASYREAARNTEQTSNQQQGTNTQGNQHPAASKEANNEASNKRKEKMEASSSHNVPSQNQASPTGAEEDTQTQFEPMVKRNPTWAEVIEQNLRKLDPFAAYANLPPVERLDRREIEDILDDMITNPLPMENYESIKEEDVVDIDPHFLVASTRHLKETSLVIYTMDLLVSYGYVEKWAESIFRQTLGVQVLGICSLSRTVFILGLTQARLGTMYSLIPPFTWEKRWCTPYRDPRFNPRELRTRSVPIWVELPEVPPNCVPYGLKMLSLIGVLMYAAKTVEIQNMNLLKGCVLLDISKPLKEEKYFR</sequence>